<dbReference type="InterPro" id="IPR027417">
    <property type="entry name" value="P-loop_NTPase"/>
</dbReference>
<organism evidence="2 3">
    <name type="scientific">Aeromonas veronii</name>
    <dbReference type="NCBI Taxonomy" id="654"/>
    <lineage>
        <taxon>Bacteria</taxon>
        <taxon>Pseudomonadati</taxon>
        <taxon>Pseudomonadota</taxon>
        <taxon>Gammaproteobacteria</taxon>
        <taxon>Aeromonadales</taxon>
        <taxon>Aeromonadaceae</taxon>
        <taxon>Aeromonas</taxon>
    </lineage>
</organism>
<name>A0A4S5CM72_AERVE</name>
<evidence type="ECO:0000313" key="3">
    <source>
        <dbReference type="Proteomes" id="UP000309618"/>
    </source>
</evidence>
<dbReference type="PANTHER" id="PTHR42759">
    <property type="entry name" value="MOXR FAMILY PROTEIN"/>
    <property type="match status" value="1"/>
</dbReference>
<sequence>MTTSNESKKEPAAVASLIIEASKHVNKSWQELAHLASNWMVAHGLETPISQQDLASLAACMMFTGKPKAPDAGDRDSFFEFIGVKQKPKEDLGAGVAVEIDGCKGMLRYRLAKDMFDTTLRVPIPTIEWADQAPHSVPQINPFYEVTPVFHDVLTAMAMGFRSWLFGHTGTGKTAAIREICARCSLPLVRINFDSEMTRADLVGKTELLNDGGTTVSRFIEGVLPRALPHVGVVLLDELDFIRPDLAYVMQAVLEGDELVLTGDNGRRVPVHPQCWIVAAANTCGQGDDVGLYRGAREQSAAFLNRFQTFIEFEYMEWPKEAALLERETSLPTHICEKLCLYAKEHREAFGRREVLTPISYRQLVTMANRMMFMSRHAGVLPQDGVWEAMELVVFNAMPAHERVKMTGIAQRLSI</sequence>
<comment type="caution">
    <text evidence="2">The sequence shown here is derived from an EMBL/GenBank/DDBJ whole genome shotgun (WGS) entry which is preliminary data.</text>
</comment>
<dbReference type="Pfam" id="PF07728">
    <property type="entry name" value="AAA_5"/>
    <property type="match status" value="1"/>
</dbReference>
<reference evidence="2 3" key="1">
    <citation type="submission" date="2019-04" db="EMBL/GenBank/DDBJ databases">
        <title>Comparative genomics of Aeromonas veronii strains pathogenic to fish.</title>
        <authorList>
            <person name="Cascarano M.C."/>
            <person name="Smyrli M."/>
            <person name="Katharios P."/>
        </authorList>
    </citation>
    <scope>NUCLEOTIDE SEQUENCE [LARGE SCALE GENOMIC DNA]</scope>
    <source>
        <strain evidence="2 3">XU1</strain>
    </source>
</reference>
<dbReference type="AlphaFoldDB" id="A0A4S5CM72"/>
<accession>A0A4S5CM72</accession>
<evidence type="ECO:0000259" key="1">
    <source>
        <dbReference type="Pfam" id="PF07728"/>
    </source>
</evidence>
<dbReference type="InterPro" id="IPR011704">
    <property type="entry name" value="ATPase_dyneun-rel_AAA"/>
</dbReference>
<dbReference type="SUPFAM" id="SSF52540">
    <property type="entry name" value="P-loop containing nucleoside triphosphate hydrolases"/>
    <property type="match status" value="1"/>
</dbReference>
<dbReference type="Proteomes" id="UP000309618">
    <property type="component" value="Unassembled WGS sequence"/>
</dbReference>
<evidence type="ECO:0000313" key="2">
    <source>
        <dbReference type="EMBL" id="THJ47164.1"/>
    </source>
</evidence>
<dbReference type="GO" id="GO:0005524">
    <property type="term" value="F:ATP binding"/>
    <property type="evidence" value="ECO:0007669"/>
    <property type="project" value="InterPro"/>
</dbReference>
<dbReference type="InterPro" id="IPR050764">
    <property type="entry name" value="CbbQ/NirQ/NorQ/GpvN"/>
</dbReference>
<dbReference type="Gene3D" id="3.40.50.300">
    <property type="entry name" value="P-loop containing nucleotide triphosphate hydrolases"/>
    <property type="match status" value="1"/>
</dbReference>
<dbReference type="PANTHER" id="PTHR42759:SF1">
    <property type="entry name" value="MAGNESIUM-CHELATASE SUBUNIT CHLD"/>
    <property type="match status" value="1"/>
</dbReference>
<dbReference type="CDD" id="cd00009">
    <property type="entry name" value="AAA"/>
    <property type="match status" value="1"/>
</dbReference>
<gene>
    <name evidence="2" type="ORF">E8Q35_04490</name>
</gene>
<dbReference type="EMBL" id="SSUX01000002">
    <property type="protein sequence ID" value="THJ47164.1"/>
    <property type="molecule type" value="Genomic_DNA"/>
</dbReference>
<feature type="domain" description="ATPase dynein-related AAA" evidence="1">
    <location>
        <begin position="165"/>
        <end position="307"/>
    </location>
</feature>
<proteinExistence type="predicted"/>
<protein>
    <submittedName>
        <fullName evidence="2">AAA family ATPase</fullName>
    </submittedName>
</protein>
<dbReference type="RefSeq" id="WP_136501379.1">
    <property type="nucleotide sequence ID" value="NZ_SSUX01000002.1"/>
</dbReference>
<dbReference type="GO" id="GO:0016887">
    <property type="term" value="F:ATP hydrolysis activity"/>
    <property type="evidence" value="ECO:0007669"/>
    <property type="project" value="InterPro"/>
</dbReference>